<sequence length="279" mass="30695">MCVKSAAYYHDFGQPVQSLMQFDSSSVENSLSKMRLPDLLAATLVKRYKRFLADMILPNGEQITVHCPNTGTMKHCGKQGDKCWLSVSDNPKRKYAHTWELVETDNGGGIETICINTARANQVVAAALEKKLINGLDQYQQTRKEVKDGDKSRIDFLLSESSSGQPNCWLEVKSATLQESDGKGYFPDAVTDRGLKHLKSLTDKVAQGDRAGLLFCVMHSGIDQVSPAQHIDPKYYQGFQQALAAGVECWALSVIPQVDGLYIKGLLPVVAEGQLVATK</sequence>
<gene>
    <name evidence="1" type="primary">sfsA</name>
    <name evidence="4" type="ORF">DC094_04640</name>
</gene>
<dbReference type="EMBL" id="QDDL01000001">
    <property type="protein sequence ID" value="PVZ72300.1"/>
    <property type="molecule type" value="Genomic_DNA"/>
</dbReference>
<organism evidence="4 5">
    <name type="scientific">Pelagibaculum spongiae</name>
    <dbReference type="NCBI Taxonomy" id="2080658"/>
    <lineage>
        <taxon>Bacteria</taxon>
        <taxon>Pseudomonadati</taxon>
        <taxon>Pseudomonadota</taxon>
        <taxon>Gammaproteobacteria</taxon>
        <taxon>Oceanospirillales</taxon>
        <taxon>Pelagibaculum</taxon>
    </lineage>
</organism>
<dbReference type="AlphaFoldDB" id="A0A2V1H2U6"/>
<accession>A0A2V1H2U6</accession>
<dbReference type="GO" id="GO:0003677">
    <property type="term" value="F:DNA binding"/>
    <property type="evidence" value="ECO:0007669"/>
    <property type="project" value="InterPro"/>
</dbReference>
<dbReference type="PANTHER" id="PTHR30545:SF2">
    <property type="entry name" value="SUGAR FERMENTATION STIMULATION PROTEIN A"/>
    <property type="match status" value="1"/>
</dbReference>
<dbReference type="HAMAP" id="MF_00095">
    <property type="entry name" value="SfsA"/>
    <property type="match status" value="1"/>
</dbReference>
<dbReference type="Gene3D" id="2.40.50.580">
    <property type="match status" value="1"/>
</dbReference>
<evidence type="ECO:0000313" key="5">
    <source>
        <dbReference type="Proteomes" id="UP000244906"/>
    </source>
</evidence>
<dbReference type="InterPro" id="IPR041465">
    <property type="entry name" value="SfsA_N"/>
</dbReference>
<dbReference type="CDD" id="cd22359">
    <property type="entry name" value="SfsA-like_bacterial"/>
    <property type="match status" value="1"/>
</dbReference>
<dbReference type="Gene3D" id="3.40.1350.60">
    <property type="match status" value="1"/>
</dbReference>
<evidence type="ECO:0000313" key="4">
    <source>
        <dbReference type="EMBL" id="PVZ72300.1"/>
    </source>
</evidence>
<dbReference type="Proteomes" id="UP000244906">
    <property type="component" value="Unassembled WGS sequence"/>
</dbReference>
<proteinExistence type="inferred from homology"/>
<dbReference type="Pfam" id="PF17746">
    <property type="entry name" value="SfsA_N"/>
    <property type="match status" value="1"/>
</dbReference>
<protein>
    <recommendedName>
        <fullName evidence="1">Sugar fermentation stimulation protein homolog</fullName>
    </recommendedName>
</protein>
<feature type="domain" description="Sugar fermentation stimulation protein C-terminal" evidence="2">
    <location>
        <begin position="119"/>
        <end position="254"/>
    </location>
</feature>
<evidence type="ECO:0000259" key="2">
    <source>
        <dbReference type="Pfam" id="PF03749"/>
    </source>
</evidence>
<dbReference type="FunFam" id="2.40.50.580:FF:000001">
    <property type="entry name" value="Sugar fermentation stimulation protein A"/>
    <property type="match status" value="1"/>
</dbReference>
<evidence type="ECO:0000259" key="3">
    <source>
        <dbReference type="Pfam" id="PF17746"/>
    </source>
</evidence>
<dbReference type="InterPro" id="IPR005224">
    <property type="entry name" value="SfsA"/>
</dbReference>
<comment type="similarity">
    <text evidence="1">Belongs to the SfsA family.</text>
</comment>
<dbReference type="Pfam" id="PF03749">
    <property type="entry name" value="SfsA"/>
    <property type="match status" value="1"/>
</dbReference>
<keyword evidence="5" id="KW-1185">Reference proteome</keyword>
<evidence type="ECO:0000256" key="1">
    <source>
        <dbReference type="HAMAP-Rule" id="MF_00095"/>
    </source>
</evidence>
<comment type="caution">
    <text evidence="4">The sequence shown here is derived from an EMBL/GenBank/DDBJ whole genome shotgun (WGS) entry which is preliminary data.</text>
</comment>
<dbReference type="PANTHER" id="PTHR30545">
    <property type="entry name" value="SUGAR FERMENTATION STIMULATION PROTEIN A"/>
    <property type="match status" value="1"/>
</dbReference>
<feature type="domain" description="SfsA N-terminal OB" evidence="3">
    <location>
        <begin position="45"/>
        <end position="106"/>
    </location>
</feature>
<name>A0A2V1H2U6_9GAMM</name>
<reference evidence="4 5" key="1">
    <citation type="submission" date="2018-04" db="EMBL/GenBank/DDBJ databases">
        <title>Thalassorhabdus spongiae gen. nov., sp. nov., isolated from a marine sponge in South-West Iceland.</title>
        <authorList>
            <person name="Knobloch S."/>
            <person name="Daussin A."/>
            <person name="Johannsson R."/>
            <person name="Marteinsson V.T."/>
        </authorList>
    </citation>
    <scope>NUCLEOTIDE SEQUENCE [LARGE SCALE GENOMIC DNA]</scope>
    <source>
        <strain evidence="4 5">Hp12</strain>
    </source>
</reference>
<dbReference type="NCBIfam" id="TIGR00230">
    <property type="entry name" value="sfsA"/>
    <property type="match status" value="1"/>
</dbReference>
<dbReference type="InterPro" id="IPR040452">
    <property type="entry name" value="SfsA_C"/>
</dbReference>